<evidence type="ECO:0000256" key="4">
    <source>
        <dbReference type="ARBA" id="ARBA00023242"/>
    </source>
</evidence>
<dbReference type="EMBL" id="JADAQX010000745">
    <property type="protein sequence ID" value="KAF8819465.1"/>
    <property type="molecule type" value="Genomic_DNA"/>
</dbReference>
<feature type="region of interest" description="Disordered" evidence="6">
    <location>
        <begin position="1231"/>
        <end position="1264"/>
    </location>
</feature>
<dbReference type="Gene3D" id="1.25.40.10">
    <property type="entry name" value="Tetratricopeptide repeat domain"/>
    <property type="match status" value="1"/>
</dbReference>
<feature type="compositionally biased region" description="Basic and acidic residues" evidence="6">
    <location>
        <begin position="1294"/>
        <end position="1311"/>
    </location>
</feature>
<dbReference type="InterPro" id="IPR011990">
    <property type="entry name" value="TPR-like_helical_dom_sf"/>
</dbReference>
<dbReference type="InterPro" id="IPR012677">
    <property type="entry name" value="Nucleotide-bd_a/b_plait_sf"/>
</dbReference>
<dbReference type="Pfam" id="PF05843">
    <property type="entry name" value="Suf"/>
    <property type="match status" value="1"/>
</dbReference>
<keyword evidence="9" id="KW-1185">Reference proteome</keyword>
<gene>
    <name evidence="8" type="ORF">IE077_000995</name>
</gene>
<dbReference type="PANTHER" id="PTHR23236">
    <property type="entry name" value="EUKARYOTIC TRANSLATION INITIATION FACTOR 4B/4H"/>
    <property type="match status" value="1"/>
</dbReference>
<dbReference type="InterPro" id="IPR003107">
    <property type="entry name" value="HAT"/>
</dbReference>
<feature type="compositionally biased region" description="Basic and acidic residues" evidence="6">
    <location>
        <begin position="647"/>
        <end position="658"/>
    </location>
</feature>
<evidence type="ECO:0000313" key="8">
    <source>
        <dbReference type="EMBL" id="KAF8819465.1"/>
    </source>
</evidence>
<feature type="compositionally biased region" description="Low complexity" evidence="6">
    <location>
        <begin position="109"/>
        <end position="122"/>
    </location>
</feature>
<feature type="domain" description="RRM" evidence="7">
    <location>
        <begin position="1156"/>
        <end position="1232"/>
    </location>
</feature>
<feature type="region of interest" description="Disordered" evidence="6">
    <location>
        <begin position="102"/>
        <end position="139"/>
    </location>
</feature>
<dbReference type="PROSITE" id="PS50102">
    <property type="entry name" value="RRM"/>
    <property type="match status" value="3"/>
</dbReference>
<feature type="compositionally biased region" description="Low complexity" evidence="6">
    <location>
        <begin position="164"/>
        <end position="181"/>
    </location>
</feature>
<keyword evidence="3 5" id="KW-0694">RNA-binding</keyword>
<accession>A0ABQ7J679</accession>
<evidence type="ECO:0000256" key="2">
    <source>
        <dbReference type="ARBA" id="ARBA00022737"/>
    </source>
</evidence>
<keyword evidence="4" id="KW-0539">Nucleus</keyword>
<protein>
    <recommendedName>
        <fullName evidence="7">RRM domain-containing protein</fullName>
    </recommendedName>
</protein>
<feature type="domain" description="RRM" evidence="7">
    <location>
        <begin position="1046"/>
        <end position="1125"/>
    </location>
</feature>
<feature type="compositionally biased region" description="Basic residues" evidence="6">
    <location>
        <begin position="667"/>
        <end position="676"/>
    </location>
</feature>
<keyword evidence="2" id="KW-0677">Repeat</keyword>
<evidence type="ECO:0000256" key="3">
    <source>
        <dbReference type="ARBA" id="ARBA00022884"/>
    </source>
</evidence>
<dbReference type="InterPro" id="IPR035979">
    <property type="entry name" value="RBD_domain_sf"/>
</dbReference>
<dbReference type="InterPro" id="IPR000504">
    <property type="entry name" value="RRM_dom"/>
</dbReference>
<dbReference type="SMART" id="SM00386">
    <property type="entry name" value="HAT"/>
    <property type="match status" value="6"/>
</dbReference>
<feature type="compositionally biased region" description="Polar residues" evidence="6">
    <location>
        <begin position="849"/>
        <end position="867"/>
    </location>
</feature>
<reference evidence="8 9" key="1">
    <citation type="journal article" date="2020" name="bioRxiv">
        <title>Metabolic contributions of an alphaproteobacterial endosymbiont in the apicomplexan Cardiosporidium cionae.</title>
        <authorList>
            <person name="Hunter E.S."/>
            <person name="Paight C.J."/>
            <person name="Lane C.E."/>
        </authorList>
    </citation>
    <scope>NUCLEOTIDE SEQUENCE [LARGE SCALE GENOMIC DNA]</scope>
    <source>
        <strain evidence="8">ESH_2018</strain>
    </source>
</reference>
<feature type="domain" description="RRM" evidence="7">
    <location>
        <begin position="961"/>
        <end position="1038"/>
    </location>
</feature>
<feature type="region of interest" description="Disordered" evidence="6">
    <location>
        <begin position="613"/>
        <end position="693"/>
    </location>
</feature>
<comment type="subcellular location">
    <subcellularLocation>
        <location evidence="1">Nucleus</location>
    </subcellularLocation>
</comment>
<feature type="compositionally biased region" description="Polar residues" evidence="6">
    <location>
        <begin position="682"/>
        <end position="691"/>
    </location>
</feature>
<feature type="compositionally biased region" description="Polar residues" evidence="6">
    <location>
        <begin position="613"/>
        <end position="641"/>
    </location>
</feature>
<feature type="region of interest" description="Disordered" evidence="6">
    <location>
        <begin position="757"/>
        <end position="807"/>
    </location>
</feature>
<feature type="region of interest" description="Disordered" evidence="6">
    <location>
        <begin position="832"/>
        <end position="895"/>
    </location>
</feature>
<feature type="compositionally biased region" description="Polar residues" evidence="6">
    <location>
        <begin position="129"/>
        <end position="139"/>
    </location>
</feature>
<dbReference type="CDD" id="cd00590">
    <property type="entry name" value="RRM_SF"/>
    <property type="match status" value="3"/>
</dbReference>
<comment type="caution">
    <text evidence="8">The sequence shown here is derived from an EMBL/GenBank/DDBJ whole genome shotgun (WGS) entry which is preliminary data.</text>
</comment>
<evidence type="ECO:0000256" key="5">
    <source>
        <dbReference type="PROSITE-ProRule" id="PRU00176"/>
    </source>
</evidence>
<dbReference type="PANTHER" id="PTHR23236:SF119">
    <property type="entry name" value="NUCLEAR RNA-BINDING PROTEIN SART-3"/>
    <property type="match status" value="1"/>
</dbReference>
<feature type="compositionally biased region" description="Low complexity" evidence="6">
    <location>
        <begin position="765"/>
        <end position="798"/>
    </location>
</feature>
<sequence length="1327" mass="148388">MIEEEGSSFDCISELDEEVESNENGISTSVRFPVDIHQLDAAVEASPWNSALYKFAVNRFRNSADLANLRRFRALYSLFCNVDEDFWLQWIEDERKTLSSQSGALPLQSSPSPNTATPPAFSNVLRSPPNANKGSTFGSNETHEAITFAGLPPPLTSPETISGSFLSSPQSTISPSSCSNSTGLNESVQNSLSSVPSFRFLDTPSLRRKPFPPFTDEPLDFGGICHLYELAVQSTPTIDLWLSYINFLISRSPNSSQPKSIRKAFERALNTLGLHALDGPNLWTAYRAFETKILEHLSDAFLIQKQVEIIRKLFYRQLKLPLGGLQDLFDEYRVWEEELPETLKVGLQHGEDCHQIGVTEWEKRKTFEMRAQSEMDDLANITGMNALWNDYLSFELNTNEPSRIYITYLRALEDLGSFREDLWLAFAEYIADTLKNPRGAILVYSRSVKHFPSYPKLWINYILCLSDNNAHLDDIYEVFFWAIKGCNDMVVEVVDLHLTCADCVRRCIEREHLHNKSMVVWTPDIDWVVAVCENMVKRFGSALDVWLNYIHCVRQLVENTENAYSVLSPLFKRALKQVVDQPKVLKQEWMQFEVELGNPHSIRLARKVVDAETASQNPMLPQPRQPGNYTNVASQEGSTAFSGEGEVAQHDPSKEMRKSIVCLSSIRSRRDKRRRKGDTDVDTSSEASSDSGIALATLKKSRGAHLPAHVNDPMAGHADTSLTSLLATSSAASYHKIDLTPVHLVNISAPPNSSYTKLHLGGPVSPKSSPTSGASSRSRSPSPLPISPRSRSRSPSPSHGNTTVSSPALSMISSVPFTAADVERVTRATWDGHESADPSVAPNVPPLDSINSPVHASTPRRSVSVSDNDFHLSDMPPPPYTPRRPQRATAGASQAVTAIDDYKKSQDLGSDEYACMSVSSDVDMSIPSRIPSLGKHYRQLQLGENDPTALLKSLNDSEESNTLWVSNIDSTVTEEDLMRLFQSFEGFKEIRLVRDYKKQSKGYAYIDFSSPSEAFAVANEMNGCVINDRQMKVLISKPTKRVFDSRTAFVCDVPEDCSNEKLCLAIQKAGNDAIKDVRLKMHDSGKCLGYGFVEFLTEEALTEFIKLDRKFSVEGVLIKISLSIPMKERRHIVAPANKLIKKIAAEEKNIPTIDPLTIYVKNLAFSVKENDLKEHFQMAGEVDFAILCRFPDQKSRGYGFVKFKKESDCFAALMLNDSEIDGRRIVVSRSTREISTPKNIKNKSRPPRTDSTAKRPPGVSHVRGARIAVDNLVSAYHSEHKDETMEVDENNEQTELHKPSDDQEEAADHHLPRTNQEFRNLFLSGKI</sequence>
<dbReference type="Pfam" id="PF00076">
    <property type="entry name" value="RRM_1"/>
    <property type="match status" value="3"/>
</dbReference>
<dbReference type="InterPro" id="IPR008847">
    <property type="entry name" value="Suf"/>
</dbReference>
<feature type="region of interest" description="Disordered" evidence="6">
    <location>
        <begin position="159"/>
        <end position="186"/>
    </location>
</feature>
<proteinExistence type="predicted"/>
<name>A0ABQ7J679_9APIC</name>
<evidence type="ECO:0000256" key="6">
    <source>
        <dbReference type="SAM" id="MobiDB-lite"/>
    </source>
</evidence>
<feature type="region of interest" description="Disordered" evidence="6">
    <location>
        <begin position="1279"/>
        <end position="1315"/>
    </location>
</feature>
<dbReference type="Proteomes" id="UP000823046">
    <property type="component" value="Unassembled WGS sequence"/>
</dbReference>
<dbReference type="SUPFAM" id="SSF54928">
    <property type="entry name" value="RNA-binding domain, RBD"/>
    <property type="match status" value="3"/>
</dbReference>
<evidence type="ECO:0000256" key="1">
    <source>
        <dbReference type="ARBA" id="ARBA00004123"/>
    </source>
</evidence>
<dbReference type="SUPFAM" id="SSF48452">
    <property type="entry name" value="TPR-like"/>
    <property type="match status" value="1"/>
</dbReference>
<organism evidence="8 9">
    <name type="scientific">Cardiosporidium cionae</name>
    <dbReference type="NCBI Taxonomy" id="476202"/>
    <lineage>
        <taxon>Eukaryota</taxon>
        <taxon>Sar</taxon>
        <taxon>Alveolata</taxon>
        <taxon>Apicomplexa</taxon>
        <taxon>Aconoidasida</taxon>
        <taxon>Nephromycida</taxon>
        <taxon>Cardiosporidium</taxon>
    </lineage>
</organism>
<evidence type="ECO:0000259" key="7">
    <source>
        <dbReference type="PROSITE" id="PS50102"/>
    </source>
</evidence>
<dbReference type="Gene3D" id="3.30.70.330">
    <property type="match status" value="3"/>
</dbReference>
<evidence type="ECO:0000313" key="9">
    <source>
        <dbReference type="Proteomes" id="UP000823046"/>
    </source>
</evidence>
<dbReference type="SMART" id="SM00360">
    <property type="entry name" value="RRM"/>
    <property type="match status" value="3"/>
</dbReference>